<evidence type="ECO:0000313" key="2">
    <source>
        <dbReference type="Proteomes" id="UP001142055"/>
    </source>
</evidence>
<comment type="caution">
    <text evidence="1">The sequence shown here is derived from an EMBL/GenBank/DDBJ whole genome shotgun (WGS) entry which is preliminary data.</text>
</comment>
<sequence length="363" mass="42818">MIFTHVFGINCNRSLRTPFERLECIKTCLNTLSSLMEKDLSHIQPNLLLESDVTTMSNLIQIAEVWDQSLSTEYESLDKFKSLSNENLTNNIDQNNQNILNQFCSISDNNLNRYHDANSEKLAVQLYHALKNQMLALEIEKKLKIYLGDVTVSQIESCNLRASRQSIVRTRAIQPRSTFDFSLHRAPKHNQVLSIELEKLFPELCSSDIISKIRQQEQSLVMTKNNIKMWHENLAMNKVGRTLDKAIDQQKQSIDLMHKDWFEKESVRNSKSTLVRNNSFKSLQRDQRARKAKLHREIDNFYRESTAAFKNARSHLERILVLEFRKADHNKRQQIEEIRRYLKDHYETETEKLRTMLHDYQME</sequence>
<dbReference type="Proteomes" id="UP001142055">
    <property type="component" value="Chromosome 1"/>
</dbReference>
<dbReference type="EMBL" id="JAPWDV010000001">
    <property type="protein sequence ID" value="KAJ6223276.1"/>
    <property type="molecule type" value="Genomic_DNA"/>
</dbReference>
<dbReference type="AlphaFoldDB" id="A0A9Q0MCD6"/>
<proteinExistence type="predicted"/>
<accession>A0A9Q0MCD6</accession>
<keyword evidence="2" id="KW-1185">Reference proteome</keyword>
<dbReference type="OMA" id="WHENLAM"/>
<name>A0A9Q0MCD6_BLOTA</name>
<reference evidence="1" key="1">
    <citation type="submission" date="2022-12" db="EMBL/GenBank/DDBJ databases">
        <title>Genome assemblies of Blomia tropicalis.</title>
        <authorList>
            <person name="Cui Y."/>
        </authorList>
    </citation>
    <scope>NUCLEOTIDE SEQUENCE</scope>
    <source>
        <tissue evidence="1">Adult mites</tissue>
    </source>
</reference>
<gene>
    <name evidence="1" type="ORF">RDWZM_001821</name>
</gene>
<evidence type="ECO:0000313" key="1">
    <source>
        <dbReference type="EMBL" id="KAJ6223276.1"/>
    </source>
</evidence>
<organism evidence="1 2">
    <name type="scientific">Blomia tropicalis</name>
    <name type="common">Mite</name>
    <dbReference type="NCBI Taxonomy" id="40697"/>
    <lineage>
        <taxon>Eukaryota</taxon>
        <taxon>Metazoa</taxon>
        <taxon>Ecdysozoa</taxon>
        <taxon>Arthropoda</taxon>
        <taxon>Chelicerata</taxon>
        <taxon>Arachnida</taxon>
        <taxon>Acari</taxon>
        <taxon>Acariformes</taxon>
        <taxon>Sarcoptiformes</taxon>
        <taxon>Astigmata</taxon>
        <taxon>Glycyphagoidea</taxon>
        <taxon>Echimyopodidae</taxon>
        <taxon>Blomia</taxon>
    </lineage>
</organism>
<protein>
    <submittedName>
        <fullName evidence="1">Uncharacterized protein</fullName>
    </submittedName>
</protein>